<evidence type="ECO:0008006" key="3">
    <source>
        <dbReference type="Google" id="ProtNLM"/>
    </source>
</evidence>
<name>A0A131YDN2_RHIAP</name>
<feature type="signal peptide" evidence="1">
    <location>
        <begin position="1"/>
        <end position="22"/>
    </location>
</feature>
<reference evidence="2" key="1">
    <citation type="journal article" date="2016" name="Ticks Tick Borne Dis.">
        <title>De novo assembly and annotation of the salivary gland transcriptome of Rhipicephalus appendiculatus male and female ticks during blood feeding.</title>
        <authorList>
            <person name="de Castro M.H."/>
            <person name="de Klerk D."/>
            <person name="Pienaar R."/>
            <person name="Latif A.A."/>
            <person name="Rees D.J."/>
            <person name="Mans B.J."/>
        </authorList>
    </citation>
    <scope>NUCLEOTIDE SEQUENCE</scope>
    <source>
        <tissue evidence="2">Salivary glands</tissue>
    </source>
</reference>
<feature type="chain" id="PRO_5007284740" description="Secreted protein" evidence="1">
    <location>
        <begin position="23"/>
        <end position="86"/>
    </location>
</feature>
<proteinExistence type="predicted"/>
<dbReference type="AlphaFoldDB" id="A0A131YDN2"/>
<keyword evidence="1" id="KW-0732">Signal</keyword>
<evidence type="ECO:0000313" key="2">
    <source>
        <dbReference type="EMBL" id="JAP76166.1"/>
    </source>
</evidence>
<sequence>MFSLSFLFFLHFLLFLILSVLRFTLPSSFTSFSPSHLSSSCLLLFPTPLLHYPLQTQENTWSIYLKLLHFALESIRKWEKIISDAH</sequence>
<protein>
    <recommendedName>
        <fullName evidence="3">Secreted protein</fullName>
    </recommendedName>
</protein>
<organism evidence="2">
    <name type="scientific">Rhipicephalus appendiculatus</name>
    <name type="common">Brown ear tick</name>
    <dbReference type="NCBI Taxonomy" id="34631"/>
    <lineage>
        <taxon>Eukaryota</taxon>
        <taxon>Metazoa</taxon>
        <taxon>Ecdysozoa</taxon>
        <taxon>Arthropoda</taxon>
        <taxon>Chelicerata</taxon>
        <taxon>Arachnida</taxon>
        <taxon>Acari</taxon>
        <taxon>Parasitiformes</taxon>
        <taxon>Ixodida</taxon>
        <taxon>Ixodoidea</taxon>
        <taxon>Ixodidae</taxon>
        <taxon>Rhipicephalinae</taxon>
        <taxon>Rhipicephalus</taxon>
        <taxon>Rhipicephalus</taxon>
    </lineage>
</organism>
<dbReference type="EMBL" id="GEDV01012391">
    <property type="protein sequence ID" value="JAP76166.1"/>
    <property type="molecule type" value="Transcribed_RNA"/>
</dbReference>
<accession>A0A131YDN2</accession>
<evidence type="ECO:0000256" key="1">
    <source>
        <dbReference type="SAM" id="SignalP"/>
    </source>
</evidence>